<dbReference type="Proteomes" id="UP000054630">
    <property type="component" value="Unassembled WGS sequence"/>
</dbReference>
<comment type="caution">
    <text evidence="1">The sequence shown here is derived from an EMBL/GenBank/DDBJ whole genome shotgun (WGS) entry which is preliminary data.</text>
</comment>
<evidence type="ECO:0000313" key="2">
    <source>
        <dbReference type="Proteomes" id="UP000054630"/>
    </source>
</evidence>
<sequence>MNNRALLGSKAVQSVYKNHYLTSVRRNRLKTLKVVEGSPDKSLQIDQPLIFVSALRNEMNNKASQGRNVLQTIYKNHYLTSVRRNRLKSLKVVEGSRDKCLQTDQPLIFVGAF</sequence>
<organism evidence="1 2">
    <name type="scientific">Trichinella nelsoni</name>
    <dbReference type="NCBI Taxonomy" id="6336"/>
    <lineage>
        <taxon>Eukaryota</taxon>
        <taxon>Metazoa</taxon>
        <taxon>Ecdysozoa</taxon>
        <taxon>Nematoda</taxon>
        <taxon>Enoplea</taxon>
        <taxon>Dorylaimia</taxon>
        <taxon>Trichinellida</taxon>
        <taxon>Trichinellidae</taxon>
        <taxon>Trichinella</taxon>
    </lineage>
</organism>
<proteinExistence type="predicted"/>
<evidence type="ECO:0000313" key="1">
    <source>
        <dbReference type="EMBL" id="KRX12180.1"/>
    </source>
</evidence>
<accession>A0A0V0RCE7</accession>
<dbReference type="AlphaFoldDB" id="A0A0V0RCE7"/>
<keyword evidence="2" id="KW-1185">Reference proteome</keyword>
<reference evidence="1 2" key="1">
    <citation type="submission" date="2015-01" db="EMBL/GenBank/DDBJ databases">
        <title>Evolution of Trichinella species and genotypes.</title>
        <authorList>
            <person name="Korhonen P.K."/>
            <person name="Edoardo P."/>
            <person name="Giuseppe L.R."/>
            <person name="Gasser R.B."/>
        </authorList>
    </citation>
    <scope>NUCLEOTIDE SEQUENCE [LARGE SCALE GENOMIC DNA]</scope>
    <source>
        <strain evidence="1">ISS37</strain>
    </source>
</reference>
<protein>
    <submittedName>
        <fullName evidence="1">Uncharacterized protein</fullName>
    </submittedName>
</protein>
<gene>
    <name evidence="1" type="ORF">T07_4793</name>
</gene>
<dbReference type="EMBL" id="JYDL01000677">
    <property type="protein sequence ID" value="KRX12180.1"/>
    <property type="molecule type" value="Genomic_DNA"/>
</dbReference>
<name>A0A0V0RCE7_9BILA</name>